<proteinExistence type="predicted"/>
<accession>A0A1R2CRD4</accession>
<name>A0A1R2CRD4_9CILI</name>
<gene>
    <name evidence="2" type="ORF">SteCoe_5807</name>
</gene>
<protein>
    <submittedName>
        <fullName evidence="2">Uncharacterized protein</fullName>
    </submittedName>
</protein>
<organism evidence="2 3">
    <name type="scientific">Stentor coeruleus</name>
    <dbReference type="NCBI Taxonomy" id="5963"/>
    <lineage>
        <taxon>Eukaryota</taxon>
        <taxon>Sar</taxon>
        <taxon>Alveolata</taxon>
        <taxon>Ciliophora</taxon>
        <taxon>Postciliodesmatophora</taxon>
        <taxon>Heterotrichea</taxon>
        <taxon>Heterotrichida</taxon>
        <taxon>Stentoridae</taxon>
        <taxon>Stentor</taxon>
    </lineage>
</organism>
<reference evidence="2 3" key="1">
    <citation type="submission" date="2016-11" db="EMBL/GenBank/DDBJ databases">
        <title>The macronuclear genome of Stentor coeruleus: a giant cell with tiny introns.</title>
        <authorList>
            <person name="Slabodnick M."/>
            <person name="Ruby J.G."/>
            <person name="Reiff S.B."/>
            <person name="Swart E.C."/>
            <person name="Gosai S."/>
            <person name="Prabakaran S."/>
            <person name="Witkowska E."/>
            <person name="Larue G.E."/>
            <person name="Fisher S."/>
            <person name="Freeman R.M."/>
            <person name="Gunawardena J."/>
            <person name="Chu W."/>
            <person name="Stover N.A."/>
            <person name="Gregory B.D."/>
            <person name="Nowacki M."/>
            <person name="Derisi J."/>
            <person name="Roy S.W."/>
            <person name="Marshall W.F."/>
            <person name="Sood P."/>
        </authorList>
    </citation>
    <scope>NUCLEOTIDE SEQUENCE [LARGE SCALE GENOMIC DNA]</scope>
    <source>
        <strain evidence="2">WM001</strain>
    </source>
</reference>
<evidence type="ECO:0000313" key="3">
    <source>
        <dbReference type="Proteomes" id="UP000187209"/>
    </source>
</evidence>
<dbReference type="Proteomes" id="UP000187209">
    <property type="component" value="Unassembled WGS sequence"/>
</dbReference>
<comment type="caution">
    <text evidence="2">The sequence shown here is derived from an EMBL/GenBank/DDBJ whole genome shotgun (WGS) entry which is preliminary data.</text>
</comment>
<dbReference type="EMBL" id="MPUH01000078">
    <property type="protein sequence ID" value="OMJ91557.1"/>
    <property type="molecule type" value="Genomic_DNA"/>
</dbReference>
<dbReference type="AlphaFoldDB" id="A0A1R2CRD4"/>
<keyword evidence="1" id="KW-0175">Coiled coil</keyword>
<keyword evidence="3" id="KW-1185">Reference proteome</keyword>
<feature type="coiled-coil region" evidence="1">
    <location>
        <begin position="277"/>
        <end position="325"/>
    </location>
</feature>
<evidence type="ECO:0000256" key="1">
    <source>
        <dbReference type="SAM" id="Coils"/>
    </source>
</evidence>
<dbReference type="OrthoDB" id="10640133at2759"/>
<evidence type="ECO:0000313" key="2">
    <source>
        <dbReference type="EMBL" id="OMJ91557.1"/>
    </source>
</evidence>
<sequence length="379" mass="43516">MQNRVGKLTEKKSQSKAIVKEILTPSFAKTIRDDSPQSGSNYKEIQRLRIENSKLLTELASAKEELKLKEEFATVFNKFIDDKYDQRRMNMYKAKVQKQDRIIFLMQTALDAQRTLYFEMENILGGIAKLLKNTERPDQTIISIGSILKSSRKLLRDAESSSQIAYSQLLSSRKIGDLVEIDYSSFPDWKSSVKISGIEIFDLEICLSDLLGVLLTPGSPGLIGKVRDSCAKLLKLGIQLPMTNSINLEQDFFDNEAKKLILMSVKTSAKNEVKEIINKLCAERKNIRVEKDMMEKDIESKLQEINDLDKALRELKKSIDDKLTTLNINFESNLYKPFDDVWNVFKNIDQSGSAQLFIVFKMHAEKMKHFVDTFLNFRL</sequence>